<evidence type="ECO:0000313" key="12">
    <source>
        <dbReference type="EMBL" id="CAB4898950.1"/>
    </source>
</evidence>
<evidence type="ECO:0000256" key="4">
    <source>
        <dbReference type="ARBA" id="ARBA00022692"/>
    </source>
</evidence>
<dbReference type="EMBL" id="CAEZXD010000057">
    <property type="protein sequence ID" value="CAB4683535.1"/>
    <property type="molecule type" value="Genomic_DNA"/>
</dbReference>
<dbReference type="GO" id="GO:0005886">
    <property type="term" value="C:plasma membrane"/>
    <property type="evidence" value="ECO:0007669"/>
    <property type="project" value="UniProtKB-SubCell"/>
</dbReference>
<dbReference type="PROSITE" id="PS50928">
    <property type="entry name" value="ABC_TM1"/>
    <property type="match status" value="1"/>
</dbReference>
<dbReference type="EMBL" id="CAFBPT010000010">
    <property type="protein sequence ID" value="CAB5032086.1"/>
    <property type="molecule type" value="Genomic_DNA"/>
</dbReference>
<comment type="subcellular location">
    <subcellularLocation>
        <location evidence="1">Cell membrane</location>
        <topology evidence="1">Multi-pass membrane protein</topology>
    </subcellularLocation>
</comment>
<keyword evidence="3" id="KW-1003">Cell membrane</keyword>
<dbReference type="InterPro" id="IPR035906">
    <property type="entry name" value="MetI-like_sf"/>
</dbReference>
<evidence type="ECO:0000313" key="14">
    <source>
        <dbReference type="EMBL" id="CAB5032086.1"/>
    </source>
</evidence>
<evidence type="ECO:0000256" key="7">
    <source>
        <dbReference type="SAM" id="Phobius"/>
    </source>
</evidence>
<feature type="transmembrane region" description="Helical" evidence="7">
    <location>
        <begin position="115"/>
        <end position="135"/>
    </location>
</feature>
<dbReference type="InterPro" id="IPR051393">
    <property type="entry name" value="ABC_transporter_permease"/>
</dbReference>
<gene>
    <name evidence="9" type="ORF">UFOPK2343_01279</name>
    <name evidence="10" type="ORF">UFOPK2652_00744</name>
    <name evidence="11" type="ORF">UFOPK3128_01155</name>
    <name evidence="12" type="ORF">UFOPK3511_00922</name>
    <name evidence="13" type="ORF">UFOPK3880_01040</name>
    <name evidence="14" type="ORF">UFOPK4146_01102</name>
</gene>
<sequence length="305" mass="34435">MASVTLKKRKKRIQNPWGGFFFVLPSIIAMAIFVYGMIGWTLKFSFSNRTSPWKRDNSFAGFARYTELLQDPEFTHAFSNLLKFTIVFMLGTLISGLIMALLLEKGIKGEGFFRSTYLYPMAISFIAMGTSWRWLMDSAQGEKSTGLNLIFNKMGLGFLENSWYTSVSGSMFAMALPAIWQMSGYVMALFLAGFRGIPDDLREAARVDGASEFKIYRHILFPQLSPTFLTVLIILGHISMKVFDLIYGIASKGYVTKVLAIYMWQVIFDFQNYAKGAAIAVVILVMIAIVVIPYLIYVNKTEEAK</sequence>
<feature type="transmembrane region" description="Helical" evidence="7">
    <location>
        <begin position="171"/>
        <end position="194"/>
    </location>
</feature>
<evidence type="ECO:0000256" key="6">
    <source>
        <dbReference type="ARBA" id="ARBA00023136"/>
    </source>
</evidence>
<keyword evidence="6 7" id="KW-0472">Membrane</keyword>
<evidence type="ECO:0000313" key="10">
    <source>
        <dbReference type="EMBL" id="CAB4710159.1"/>
    </source>
</evidence>
<name>A0A6J7RTH6_9ZZZZ</name>
<protein>
    <submittedName>
        <fullName evidence="14">Unannotated protein</fullName>
    </submittedName>
</protein>
<dbReference type="EMBL" id="CAEZYD010000008">
    <property type="protein sequence ID" value="CAB4710159.1"/>
    <property type="molecule type" value="Genomic_DNA"/>
</dbReference>
<feature type="transmembrane region" description="Helical" evidence="7">
    <location>
        <begin position="215"/>
        <end position="239"/>
    </location>
</feature>
<feature type="transmembrane region" description="Helical" evidence="7">
    <location>
        <begin position="81"/>
        <end position="103"/>
    </location>
</feature>
<dbReference type="EMBL" id="CAFAAZ010000012">
    <property type="protein sequence ID" value="CAB4825972.1"/>
    <property type="molecule type" value="Genomic_DNA"/>
</dbReference>
<keyword evidence="2" id="KW-0813">Transport</keyword>
<evidence type="ECO:0000313" key="9">
    <source>
        <dbReference type="EMBL" id="CAB4683535.1"/>
    </source>
</evidence>
<dbReference type="AlphaFoldDB" id="A0A6J7RTH6"/>
<organism evidence="14">
    <name type="scientific">freshwater metagenome</name>
    <dbReference type="NCBI Taxonomy" id="449393"/>
    <lineage>
        <taxon>unclassified sequences</taxon>
        <taxon>metagenomes</taxon>
        <taxon>ecological metagenomes</taxon>
    </lineage>
</organism>
<dbReference type="PANTHER" id="PTHR30193">
    <property type="entry name" value="ABC TRANSPORTER PERMEASE PROTEIN"/>
    <property type="match status" value="1"/>
</dbReference>
<evidence type="ECO:0000313" key="13">
    <source>
        <dbReference type="EMBL" id="CAB4966807.1"/>
    </source>
</evidence>
<dbReference type="GO" id="GO:0055085">
    <property type="term" value="P:transmembrane transport"/>
    <property type="evidence" value="ECO:0007669"/>
    <property type="project" value="InterPro"/>
</dbReference>
<evidence type="ECO:0000313" key="11">
    <source>
        <dbReference type="EMBL" id="CAB4825972.1"/>
    </source>
</evidence>
<keyword evidence="5 7" id="KW-1133">Transmembrane helix</keyword>
<dbReference type="EMBL" id="CAFBMA010000010">
    <property type="protein sequence ID" value="CAB4898950.1"/>
    <property type="molecule type" value="Genomic_DNA"/>
</dbReference>
<dbReference type="PANTHER" id="PTHR30193:SF42">
    <property type="entry name" value="ABC TRANSPORTER PERMEASE PROTEIN"/>
    <property type="match status" value="1"/>
</dbReference>
<evidence type="ECO:0000256" key="1">
    <source>
        <dbReference type="ARBA" id="ARBA00004651"/>
    </source>
</evidence>
<feature type="domain" description="ABC transmembrane type-1" evidence="8">
    <location>
        <begin position="78"/>
        <end position="296"/>
    </location>
</feature>
<dbReference type="InterPro" id="IPR000515">
    <property type="entry name" value="MetI-like"/>
</dbReference>
<accession>A0A6J7RTH6</accession>
<feature type="transmembrane region" description="Helical" evidence="7">
    <location>
        <begin position="20"/>
        <end position="42"/>
    </location>
</feature>
<proteinExistence type="predicted"/>
<evidence type="ECO:0000256" key="3">
    <source>
        <dbReference type="ARBA" id="ARBA00022475"/>
    </source>
</evidence>
<evidence type="ECO:0000256" key="5">
    <source>
        <dbReference type="ARBA" id="ARBA00022989"/>
    </source>
</evidence>
<dbReference type="SUPFAM" id="SSF161098">
    <property type="entry name" value="MetI-like"/>
    <property type="match status" value="1"/>
</dbReference>
<evidence type="ECO:0000259" key="8">
    <source>
        <dbReference type="PROSITE" id="PS50928"/>
    </source>
</evidence>
<keyword evidence="4 7" id="KW-0812">Transmembrane</keyword>
<dbReference type="Gene3D" id="1.10.3720.10">
    <property type="entry name" value="MetI-like"/>
    <property type="match status" value="1"/>
</dbReference>
<dbReference type="Pfam" id="PF00528">
    <property type="entry name" value="BPD_transp_1"/>
    <property type="match status" value="1"/>
</dbReference>
<evidence type="ECO:0000256" key="2">
    <source>
        <dbReference type="ARBA" id="ARBA00022448"/>
    </source>
</evidence>
<reference evidence="14" key="1">
    <citation type="submission" date="2020-05" db="EMBL/GenBank/DDBJ databases">
        <authorList>
            <person name="Chiriac C."/>
            <person name="Salcher M."/>
            <person name="Ghai R."/>
            <person name="Kavagutti S V."/>
        </authorList>
    </citation>
    <scope>NUCLEOTIDE SEQUENCE</scope>
</reference>
<dbReference type="EMBL" id="CAFBNU010000012">
    <property type="protein sequence ID" value="CAB4966807.1"/>
    <property type="molecule type" value="Genomic_DNA"/>
</dbReference>
<feature type="transmembrane region" description="Helical" evidence="7">
    <location>
        <begin position="276"/>
        <end position="297"/>
    </location>
</feature>
<dbReference type="CDD" id="cd06261">
    <property type="entry name" value="TM_PBP2"/>
    <property type="match status" value="1"/>
</dbReference>